<reference evidence="2" key="2">
    <citation type="submission" date="2024-04" db="EMBL/GenBank/DDBJ databases">
        <authorList>
            <person name="Chen Y."/>
            <person name="Shah S."/>
            <person name="Dougan E. K."/>
            <person name="Thang M."/>
            <person name="Chan C."/>
        </authorList>
    </citation>
    <scope>NUCLEOTIDE SEQUENCE [LARGE SCALE GENOMIC DNA]</scope>
</reference>
<proteinExistence type="predicted"/>
<organism evidence="1">
    <name type="scientific">Cladocopium goreaui</name>
    <dbReference type="NCBI Taxonomy" id="2562237"/>
    <lineage>
        <taxon>Eukaryota</taxon>
        <taxon>Sar</taxon>
        <taxon>Alveolata</taxon>
        <taxon>Dinophyceae</taxon>
        <taxon>Suessiales</taxon>
        <taxon>Symbiodiniaceae</taxon>
        <taxon>Cladocopium</taxon>
    </lineage>
</organism>
<dbReference type="EMBL" id="CAMXCT030006412">
    <property type="protein sequence ID" value="CAL4801864.1"/>
    <property type="molecule type" value="Genomic_DNA"/>
</dbReference>
<reference evidence="1" key="1">
    <citation type="submission" date="2022-10" db="EMBL/GenBank/DDBJ databases">
        <authorList>
            <person name="Chen Y."/>
            <person name="Dougan E. K."/>
            <person name="Chan C."/>
            <person name="Rhodes N."/>
            <person name="Thang M."/>
        </authorList>
    </citation>
    <scope>NUCLEOTIDE SEQUENCE</scope>
</reference>
<evidence type="ECO:0000313" key="4">
    <source>
        <dbReference type="Proteomes" id="UP001152797"/>
    </source>
</evidence>
<dbReference type="AlphaFoldDB" id="A0A9P1DS89"/>
<keyword evidence="4" id="KW-1185">Reference proteome</keyword>
<evidence type="ECO:0000313" key="2">
    <source>
        <dbReference type="EMBL" id="CAL1167927.1"/>
    </source>
</evidence>
<dbReference type="EMBL" id="CAMXCT010006412">
    <property type="protein sequence ID" value="CAI4014552.1"/>
    <property type="molecule type" value="Genomic_DNA"/>
</dbReference>
<protein>
    <submittedName>
        <fullName evidence="3">149 kDa protein</fullName>
    </submittedName>
</protein>
<dbReference type="Proteomes" id="UP001152797">
    <property type="component" value="Unassembled WGS sequence"/>
</dbReference>
<evidence type="ECO:0000313" key="3">
    <source>
        <dbReference type="EMBL" id="CAL4801864.1"/>
    </source>
</evidence>
<sequence>MLARLPRGPRGPRVPRLPLWPGTGACRHLATSSLQRLLLDACNESRKASVPLAEWSSADLKDWSQLQGQAERVASWPAHPLEPAERLALAEAFVAQAAGAIGCAPELCGQTLCAFYEALLMGPQDVLCARQLAHPPAPSLVACTAHQSHAVAVAHATALLLAGHVVAVAAPSGSEALGMLEAATAGFPEDLLCAMPLGPLATLPRLRALRSVGPSPSQLWQDRAPPGDFGGDSSMGRHGMAVAAEPFMLSACNTEVVDPRLEHTAELWSPDVKALAQLLPNPSDAVDLEMQQFLHLLWAFRDASEHVALAPGHKHVLLTFCGSVLPEDLVKIAISSAMSPFHERITLHAVGLGPRGRSNCLLREPLNSFCKLVQSGSLTWEVQEHKDWAAFLDWLPEQGPINLFSLLRNLEPELKRRCASKGGAAWVQLTVDPVERLRRWTEVVSADDVIKRRLRTSS</sequence>
<comment type="caution">
    <text evidence="1">The sequence shown here is derived from an EMBL/GenBank/DDBJ whole genome shotgun (WGS) entry which is preliminary data.</text>
</comment>
<evidence type="ECO:0000313" key="1">
    <source>
        <dbReference type="EMBL" id="CAI4014552.1"/>
    </source>
</evidence>
<name>A0A9P1DS89_9DINO</name>
<dbReference type="EMBL" id="CAMXCT020006412">
    <property type="protein sequence ID" value="CAL1167927.1"/>
    <property type="molecule type" value="Genomic_DNA"/>
</dbReference>
<accession>A0A9P1DS89</accession>
<gene>
    <name evidence="1" type="ORF">C1SCF055_LOCUS39450</name>
</gene>